<evidence type="ECO:0000259" key="4">
    <source>
        <dbReference type="Pfam" id="PF13377"/>
    </source>
</evidence>
<dbReference type="Pfam" id="PF13377">
    <property type="entry name" value="Peripla_BP_3"/>
    <property type="match status" value="1"/>
</dbReference>
<sequence length="150" mass="15457">MAASRRAGSSRRGAVDRLTGWREVLQGAGLPDDAVEIGDFAVAGGAAAMERILAAHPDVDGLFVASDLMAEGALRVLAAHGRDVPRDVSVVGFDNLATAASTVPPLTTVQNPMVEMVRGATDLLLDLVGGRGDEIASQVLSPALVERDSV</sequence>
<keyword evidence="1" id="KW-0805">Transcription regulation</keyword>
<evidence type="ECO:0000256" key="1">
    <source>
        <dbReference type="ARBA" id="ARBA00023015"/>
    </source>
</evidence>
<dbReference type="SUPFAM" id="SSF53822">
    <property type="entry name" value="Periplasmic binding protein-like I"/>
    <property type="match status" value="1"/>
</dbReference>
<dbReference type="InterPro" id="IPR028082">
    <property type="entry name" value="Peripla_BP_I"/>
</dbReference>
<organism evidence="5 6">
    <name type="scientific">Cellulosimicrobium cellulans F16</name>
    <dbReference type="NCBI Taxonomy" id="1350482"/>
    <lineage>
        <taxon>Bacteria</taxon>
        <taxon>Bacillati</taxon>
        <taxon>Actinomycetota</taxon>
        <taxon>Actinomycetes</taxon>
        <taxon>Micrococcales</taxon>
        <taxon>Promicromonosporaceae</taxon>
        <taxon>Cellulosimicrobium</taxon>
    </lineage>
</organism>
<dbReference type="Proteomes" id="UP000037387">
    <property type="component" value="Unassembled WGS sequence"/>
</dbReference>
<dbReference type="PANTHER" id="PTHR30146">
    <property type="entry name" value="LACI-RELATED TRANSCRIPTIONAL REPRESSOR"/>
    <property type="match status" value="1"/>
</dbReference>
<feature type="domain" description="Transcriptional regulator LacI/GalR-like sensor" evidence="4">
    <location>
        <begin position="12"/>
        <end position="150"/>
    </location>
</feature>
<dbReference type="InterPro" id="IPR046335">
    <property type="entry name" value="LacI/GalR-like_sensor"/>
</dbReference>
<keyword evidence="2" id="KW-0238">DNA-binding</keyword>
<keyword evidence="3" id="KW-0804">Transcription</keyword>
<proteinExistence type="predicted"/>
<evidence type="ECO:0000313" key="6">
    <source>
        <dbReference type="Proteomes" id="UP000037387"/>
    </source>
</evidence>
<gene>
    <name evidence="5" type="ORF">M768_07760</name>
</gene>
<evidence type="ECO:0000313" key="5">
    <source>
        <dbReference type="EMBL" id="KON73992.1"/>
    </source>
</evidence>
<dbReference type="GO" id="GO:0003700">
    <property type="term" value="F:DNA-binding transcription factor activity"/>
    <property type="evidence" value="ECO:0007669"/>
    <property type="project" value="TreeGrafter"/>
</dbReference>
<name>A0A0M0F9F3_CELCE</name>
<reference evidence="5 6" key="1">
    <citation type="journal article" date="2015" name="Sci. Rep.">
        <title>Functional and structural properties of a novel cellulosome-like multienzyme complex: efficient glycoside hydrolysis of water-insoluble 7-xylosyl-10-deacetylpaclitaxel.</title>
        <authorList>
            <person name="Dou T.Y."/>
            <person name="Luan H.W."/>
            <person name="Ge G.B."/>
            <person name="Dong M.M."/>
            <person name="Zou H.F."/>
            <person name="He Y.Q."/>
            <person name="Cui P."/>
            <person name="Wang J.Y."/>
            <person name="Hao D.C."/>
            <person name="Yang S.L."/>
            <person name="Yang L."/>
        </authorList>
    </citation>
    <scope>NUCLEOTIDE SEQUENCE [LARGE SCALE GENOMIC DNA]</scope>
    <source>
        <strain evidence="5 6">F16</strain>
    </source>
</reference>
<evidence type="ECO:0000256" key="3">
    <source>
        <dbReference type="ARBA" id="ARBA00023163"/>
    </source>
</evidence>
<dbReference type="PANTHER" id="PTHR30146:SF109">
    <property type="entry name" value="HTH-TYPE TRANSCRIPTIONAL REGULATOR GALS"/>
    <property type="match status" value="1"/>
</dbReference>
<evidence type="ECO:0000256" key="2">
    <source>
        <dbReference type="ARBA" id="ARBA00023125"/>
    </source>
</evidence>
<comment type="caution">
    <text evidence="5">The sequence shown here is derived from an EMBL/GenBank/DDBJ whole genome shotgun (WGS) entry which is preliminary data.</text>
</comment>
<dbReference type="GO" id="GO:0000976">
    <property type="term" value="F:transcription cis-regulatory region binding"/>
    <property type="evidence" value="ECO:0007669"/>
    <property type="project" value="TreeGrafter"/>
</dbReference>
<dbReference type="Gene3D" id="3.40.50.2300">
    <property type="match status" value="1"/>
</dbReference>
<keyword evidence="6" id="KW-1185">Reference proteome</keyword>
<dbReference type="AlphaFoldDB" id="A0A0M0F9F3"/>
<dbReference type="EMBL" id="ATNL01000007">
    <property type="protein sequence ID" value="KON73992.1"/>
    <property type="molecule type" value="Genomic_DNA"/>
</dbReference>
<accession>A0A0M0F9F3</accession>
<protein>
    <recommendedName>
        <fullName evidence="4">Transcriptional regulator LacI/GalR-like sensor domain-containing protein</fullName>
    </recommendedName>
</protein>